<evidence type="ECO:0000256" key="7">
    <source>
        <dbReference type="PROSITE-ProRule" id="PRU01050"/>
    </source>
</evidence>
<evidence type="ECO:0000256" key="6">
    <source>
        <dbReference type="HAMAP-Rule" id="MF_00367"/>
    </source>
</evidence>
<dbReference type="InterPro" id="IPR009019">
    <property type="entry name" value="KH_sf_prok-type"/>
</dbReference>
<dbReference type="SUPFAM" id="SSF54814">
    <property type="entry name" value="Prokaryotic type KH domain (KH-domain type II)"/>
    <property type="match status" value="1"/>
</dbReference>
<dbReference type="Gene3D" id="3.40.50.300">
    <property type="entry name" value="P-loop containing nucleotide triphosphate hydrolases"/>
    <property type="match status" value="1"/>
</dbReference>
<organism evidence="12 13">
    <name type="scientific">Steroidobacter gossypii</name>
    <dbReference type="NCBI Taxonomy" id="2805490"/>
    <lineage>
        <taxon>Bacteria</taxon>
        <taxon>Pseudomonadati</taxon>
        <taxon>Pseudomonadota</taxon>
        <taxon>Gammaproteobacteria</taxon>
        <taxon>Steroidobacterales</taxon>
        <taxon>Steroidobacteraceae</taxon>
        <taxon>Steroidobacter</taxon>
    </lineage>
</organism>
<evidence type="ECO:0000256" key="2">
    <source>
        <dbReference type="ARBA" id="ARBA00020484"/>
    </source>
</evidence>
<dbReference type="PROSITE" id="PS51713">
    <property type="entry name" value="G_ERA"/>
    <property type="match status" value="1"/>
</dbReference>
<keyword evidence="5 6" id="KW-0342">GTP-binding</keyword>
<dbReference type="Gene3D" id="3.30.300.20">
    <property type="match status" value="1"/>
</dbReference>
<dbReference type="PRINTS" id="PR00326">
    <property type="entry name" value="GTP1OBG"/>
</dbReference>
<name>A0ABS1WVW5_9GAMM</name>
<proteinExistence type="inferred from homology"/>
<dbReference type="CDD" id="cd22534">
    <property type="entry name" value="KH-II_Era"/>
    <property type="match status" value="1"/>
</dbReference>
<keyword evidence="6" id="KW-0963">Cytoplasm</keyword>
<dbReference type="PANTHER" id="PTHR42698">
    <property type="entry name" value="GTPASE ERA"/>
    <property type="match status" value="1"/>
</dbReference>
<feature type="region of interest" description="G3" evidence="7">
    <location>
        <begin position="86"/>
        <end position="89"/>
    </location>
</feature>
<keyword evidence="6" id="KW-0690">Ribosome biogenesis</keyword>
<dbReference type="PANTHER" id="PTHR42698:SF1">
    <property type="entry name" value="GTPASE ERA, MITOCHONDRIAL"/>
    <property type="match status" value="1"/>
</dbReference>
<comment type="function">
    <text evidence="6">An essential GTPase that binds both GDP and GTP, with rapid nucleotide exchange. Plays a role in 16S rRNA processing and 30S ribosomal subunit biogenesis and possibly also in cell cycle regulation and energy metabolism.</text>
</comment>
<dbReference type="InterPro" id="IPR004044">
    <property type="entry name" value="KH_dom_type_2"/>
</dbReference>
<feature type="region of interest" description="G4" evidence="7">
    <location>
        <begin position="148"/>
        <end position="151"/>
    </location>
</feature>
<accession>A0ABS1WVW5</accession>
<feature type="region of interest" description="G1" evidence="7">
    <location>
        <begin position="39"/>
        <end position="46"/>
    </location>
</feature>
<evidence type="ECO:0000256" key="3">
    <source>
        <dbReference type="ARBA" id="ARBA00022741"/>
    </source>
</evidence>
<feature type="binding site" evidence="6">
    <location>
        <begin position="148"/>
        <end position="151"/>
    </location>
    <ligand>
        <name>GTP</name>
        <dbReference type="ChEBI" id="CHEBI:37565"/>
    </ligand>
</feature>
<evidence type="ECO:0000313" key="13">
    <source>
        <dbReference type="Proteomes" id="UP000661077"/>
    </source>
</evidence>
<keyword evidence="6" id="KW-0472">Membrane</keyword>
<dbReference type="SUPFAM" id="SSF52540">
    <property type="entry name" value="P-loop containing nucleoside triphosphate hydrolases"/>
    <property type="match status" value="1"/>
</dbReference>
<evidence type="ECO:0000256" key="4">
    <source>
        <dbReference type="ARBA" id="ARBA00022884"/>
    </source>
</evidence>
<dbReference type="NCBIfam" id="TIGR00231">
    <property type="entry name" value="small_GTP"/>
    <property type="match status" value="1"/>
</dbReference>
<feature type="binding site" evidence="6">
    <location>
        <begin position="86"/>
        <end position="90"/>
    </location>
    <ligand>
        <name>GTP</name>
        <dbReference type="ChEBI" id="CHEBI:37565"/>
    </ligand>
</feature>
<feature type="region of interest" description="Disordered" evidence="9">
    <location>
        <begin position="1"/>
        <end position="26"/>
    </location>
</feature>
<evidence type="ECO:0000256" key="1">
    <source>
        <dbReference type="ARBA" id="ARBA00007921"/>
    </source>
</evidence>
<feature type="domain" description="Era-type G" evidence="11">
    <location>
        <begin position="31"/>
        <end position="199"/>
    </location>
</feature>
<evidence type="ECO:0000259" key="11">
    <source>
        <dbReference type="PROSITE" id="PS51713"/>
    </source>
</evidence>
<gene>
    <name evidence="6 12" type="primary">era</name>
    <name evidence="12" type="ORF">JM946_10210</name>
</gene>
<dbReference type="NCBIfam" id="TIGR00436">
    <property type="entry name" value="era"/>
    <property type="match status" value="1"/>
</dbReference>
<keyword evidence="4 6" id="KW-0694">RNA-binding</keyword>
<dbReference type="InterPro" id="IPR027417">
    <property type="entry name" value="P-loop_NTPase"/>
</dbReference>
<feature type="binding site" evidence="6">
    <location>
        <begin position="39"/>
        <end position="46"/>
    </location>
    <ligand>
        <name>GTP</name>
        <dbReference type="ChEBI" id="CHEBI:37565"/>
    </ligand>
</feature>
<comment type="subcellular location">
    <subcellularLocation>
        <location evidence="6">Cytoplasm</location>
    </subcellularLocation>
    <subcellularLocation>
        <location evidence="6">Cell membrane</location>
        <topology evidence="6">Peripheral membrane protein</topology>
    </subcellularLocation>
</comment>
<dbReference type="CDD" id="cd04163">
    <property type="entry name" value="Era"/>
    <property type="match status" value="1"/>
</dbReference>
<keyword evidence="3 6" id="KW-0547">Nucleotide-binding</keyword>
<dbReference type="InterPro" id="IPR006073">
    <property type="entry name" value="GTP-bd"/>
</dbReference>
<evidence type="ECO:0000256" key="8">
    <source>
        <dbReference type="RuleBase" id="RU003761"/>
    </source>
</evidence>
<comment type="subunit">
    <text evidence="6">Monomer.</text>
</comment>
<comment type="caution">
    <text evidence="12">The sequence shown here is derived from an EMBL/GenBank/DDBJ whole genome shotgun (WGS) entry which is preliminary data.</text>
</comment>
<evidence type="ECO:0000259" key="10">
    <source>
        <dbReference type="PROSITE" id="PS50823"/>
    </source>
</evidence>
<evidence type="ECO:0000256" key="9">
    <source>
        <dbReference type="SAM" id="MobiDB-lite"/>
    </source>
</evidence>
<comment type="similarity">
    <text evidence="1 6 7 8">Belongs to the TRAFAC class TrmE-Era-EngA-EngB-Septin-like GTPase superfamily. Era GTPase family.</text>
</comment>
<dbReference type="RefSeq" id="WP_203167188.1">
    <property type="nucleotide sequence ID" value="NZ_JAEVLS010000002.1"/>
</dbReference>
<reference evidence="12 13" key="1">
    <citation type="journal article" date="2021" name="Int. J. Syst. Evol. Microbiol.">
        <title>Steroidobacter gossypii sp. nov., isolated from soil of cotton cropping field.</title>
        <authorList>
            <person name="Huang R."/>
            <person name="Yang S."/>
            <person name="Zhen C."/>
            <person name="Liu W."/>
        </authorList>
    </citation>
    <scope>NUCLEOTIDE SEQUENCE [LARGE SCALE GENOMIC DNA]</scope>
    <source>
        <strain evidence="12 13">S1-65</strain>
    </source>
</reference>
<feature type="region of interest" description="G5" evidence="7">
    <location>
        <begin position="178"/>
        <end position="180"/>
    </location>
</feature>
<evidence type="ECO:0000256" key="5">
    <source>
        <dbReference type="ARBA" id="ARBA00023134"/>
    </source>
</evidence>
<dbReference type="InterPro" id="IPR015946">
    <property type="entry name" value="KH_dom-like_a/b"/>
</dbReference>
<dbReference type="Proteomes" id="UP000661077">
    <property type="component" value="Unassembled WGS sequence"/>
</dbReference>
<dbReference type="InterPro" id="IPR030388">
    <property type="entry name" value="G_ERA_dom"/>
</dbReference>
<sequence length="322" mass="36249">MSEQPPESPELDDANESDASAEGHDVPGTYRCGFAAIVGRPNVGKSTLLNALLRRKVSIVSPKPQTTRHRILGILTRPEEQIIFVDTPGIHSTARRAMNRHMNRAALSSLADADINLFVVEALTWTDEDQRVLDALKQQKRPIILVLSKVDKVTPRERLLPYITEMSRRAEFVEVVPLSALKNSNLEQLPSIIARHLPVSPPHFPPDQVTDRSPEFQAAEIVREKLTLRLRQELPYGLTVAIEQFKEEDGRLLVNAVIWVERTGQKAIVIGQGGEQLKEVGRSARIEMSNLFGQPVHLELWVKVKENWSDNEMALKQLGYEM</sequence>
<evidence type="ECO:0000313" key="12">
    <source>
        <dbReference type="EMBL" id="MBM0105126.1"/>
    </source>
</evidence>
<dbReference type="PROSITE" id="PS50823">
    <property type="entry name" value="KH_TYPE_2"/>
    <property type="match status" value="1"/>
</dbReference>
<dbReference type="EMBL" id="JAEVLS010000002">
    <property type="protein sequence ID" value="MBM0105126.1"/>
    <property type="molecule type" value="Genomic_DNA"/>
</dbReference>
<dbReference type="InterPro" id="IPR005662">
    <property type="entry name" value="GTPase_Era-like"/>
</dbReference>
<keyword evidence="13" id="KW-1185">Reference proteome</keyword>
<dbReference type="NCBIfam" id="NF000908">
    <property type="entry name" value="PRK00089.1"/>
    <property type="match status" value="1"/>
</dbReference>
<dbReference type="HAMAP" id="MF_00367">
    <property type="entry name" value="GTPase_Era"/>
    <property type="match status" value="1"/>
</dbReference>
<keyword evidence="6" id="KW-1003">Cell membrane</keyword>
<dbReference type="Pfam" id="PF07650">
    <property type="entry name" value="KH_2"/>
    <property type="match status" value="1"/>
</dbReference>
<protein>
    <recommendedName>
        <fullName evidence="2 6">GTPase Era</fullName>
    </recommendedName>
</protein>
<feature type="region of interest" description="G2" evidence="7">
    <location>
        <begin position="65"/>
        <end position="69"/>
    </location>
</feature>
<dbReference type="InterPro" id="IPR005225">
    <property type="entry name" value="Small_GTP-bd"/>
</dbReference>
<keyword evidence="6" id="KW-0699">rRNA-binding</keyword>
<feature type="domain" description="KH type-2" evidence="10">
    <location>
        <begin position="230"/>
        <end position="306"/>
    </location>
</feature>
<dbReference type="Pfam" id="PF01926">
    <property type="entry name" value="MMR_HSR1"/>
    <property type="match status" value="1"/>
</dbReference>